<dbReference type="KEGG" id="aacx:DEACI_0339"/>
<evidence type="ECO:0000313" key="3">
    <source>
        <dbReference type="Proteomes" id="UP001071230"/>
    </source>
</evidence>
<gene>
    <name evidence="1" type="ORF">DEACI_0339</name>
    <name evidence="2" type="ORF">DEACI_0712</name>
</gene>
<dbReference type="EMBL" id="LR746496">
    <property type="protein sequence ID" value="CAA7599712.1"/>
    <property type="molecule type" value="Genomic_DNA"/>
</dbReference>
<organism evidence="1">
    <name type="scientific">Acididesulfobacillus acetoxydans</name>
    <dbReference type="NCBI Taxonomy" id="1561005"/>
    <lineage>
        <taxon>Bacteria</taxon>
        <taxon>Bacillati</taxon>
        <taxon>Bacillota</taxon>
        <taxon>Clostridia</taxon>
        <taxon>Eubacteriales</taxon>
        <taxon>Peptococcaceae</taxon>
        <taxon>Acididesulfobacillus</taxon>
    </lineage>
</organism>
<protein>
    <submittedName>
        <fullName evidence="1">Uncharacterized protein</fullName>
    </submittedName>
</protein>
<evidence type="ECO:0000313" key="2">
    <source>
        <dbReference type="EMBL" id="CEJ06264.1"/>
    </source>
</evidence>
<keyword evidence="3" id="KW-1185">Reference proteome</keyword>
<dbReference type="EMBL" id="CDGJ01000019">
    <property type="protein sequence ID" value="CEJ06264.1"/>
    <property type="molecule type" value="Genomic_DNA"/>
</dbReference>
<reference evidence="1" key="2">
    <citation type="submission" date="2020-01" db="EMBL/GenBank/DDBJ databases">
        <authorList>
            <person name="Hornung B."/>
        </authorList>
    </citation>
    <scope>NUCLEOTIDE SEQUENCE</scope>
    <source>
        <strain evidence="1">PacBioINE</strain>
    </source>
</reference>
<dbReference type="AlphaFoldDB" id="A0A8S0WDZ5"/>
<dbReference type="Proteomes" id="UP000836597">
    <property type="component" value="Chromosome"/>
</dbReference>
<proteinExistence type="predicted"/>
<dbReference type="RefSeq" id="WP_240983486.1">
    <property type="nucleotide sequence ID" value="NZ_CDGJ01000019.1"/>
</dbReference>
<name>A0A8S0WDZ5_9FIRM</name>
<sequence length="121" mass="13597">MAGMALVGLAVIVLWRLAGGWEWTLPLGWQEGLSAWRSKFGNITALDVHVEIADASELEVHYWRLLRSLRREEARRGVPLRPRLVVRGEDCGGSLCERRFKGVECVFAARHAEGGKCPERT</sequence>
<accession>A0A8S0WDZ5</accession>
<reference evidence="2" key="1">
    <citation type="submission" date="2014-11" db="EMBL/GenBank/DDBJ databases">
        <authorList>
            <person name="Hornung B.V."/>
        </authorList>
    </citation>
    <scope>NUCLEOTIDE SEQUENCE</scope>
    <source>
        <strain evidence="2">INE</strain>
    </source>
</reference>
<dbReference type="Proteomes" id="UP001071230">
    <property type="component" value="Unassembled WGS sequence"/>
</dbReference>
<evidence type="ECO:0000313" key="1">
    <source>
        <dbReference type="EMBL" id="CAA7599712.1"/>
    </source>
</evidence>